<evidence type="ECO:0000256" key="7">
    <source>
        <dbReference type="ARBA" id="ARBA00048475"/>
    </source>
</evidence>
<sequence>MKRWSTKDLTVVREPTDGRPGEGVMRFSDRYSVFDFGVLPDEVPGKGAASCAMAVRSFELFEAAGVRTHFLEQVADDAIRIRLLDVDTDGTKGRTGPGRTIPLQVIYRLALPKESSVHRRARAGTLDHATVPAYADAGAPWLSRPMVEFTTKYEETDRFISRAEAERVGAVDAADIAAVAELAERVAGVVDRHCAEVGLTLVDGKAEFGYDADREPILIDHAGTPDENRFYLGGVPVCKELLRYLHPGLREVVQRLVADGVPRAQWPAQPPLPAESVAATAEVYARLAEVWTGGDLDRLHEAVRRFQAAAGSDLDDRTGL</sequence>
<comment type="pathway">
    <text evidence="1 8">Purine metabolism; IMP biosynthesis via de novo pathway; 5-amino-1-(5-phospho-D-ribosyl)imidazole-4-carboxamide from 5-amino-1-(5-phospho-D-ribosyl)imidazole-4-carboxylate: step 1/2.</text>
</comment>
<evidence type="ECO:0000259" key="9">
    <source>
        <dbReference type="Pfam" id="PF01259"/>
    </source>
</evidence>
<evidence type="ECO:0000256" key="8">
    <source>
        <dbReference type="HAMAP-Rule" id="MF_00137"/>
    </source>
</evidence>
<evidence type="ECO:0000256" key="1">
    <source>
        <dbReference type="ARBA" id="ARBA00004672"/>
    </source>
</evidence>
<evidence type="ECO:0000256" key="5">
    <source>
        <dbReference type="ARBA" id="ARBA00022755"/>
    </source>
</evidence>
<evidence type="ECO:0000313" key="11">
    <source>
        <dbReference type="Proteomes" id="UP000186040"/>
    </source>
</evidence>
<dbReference type="EMBL" id="MKQR01000017">
    <property type="protein sequence ID" value="OLR92229.1"/>
    <property type="molecule type" value="Genomic_DNA"/>
</dbReference>
<accession>A0A1Q9LJS1</accession>
<dbReference type="HAMAP" id="MF_00137">
    <property type="entry name" value="SAICAR_synth"/>
    <property type="match status" value="1"/>
</dbReference>
<keyword evidence="4 8" id="KW-0547">Nucleotide-binding</keyword>
<dbReference type="GO" id="GO:0006189">
    <property type="term" value="P:'de novo' IMP biosynthetic process"/>
    <property type="evidence" value="ECO:0007669"/>
    <property type="project" value="UniProtKB-UniRule"/>
</dbReference>
<evidence type="ECO:0000256" key="2">
    <source>
        <dbReference type="ARBA" id="ARBA00010190"/>
    </source>
</evidence>
<gene>
    <name evidence="8" type="primary">purC</name>
    <name evidence="10" type="ORF">BJP25_23195</name>
</gene>
<comment type="caution">
    <text evidence="10">The sequence shown here is derived from an EMBL/GenBank/DDBJ whole genome shotgun (WGS) entry which is preliminary data.</text>
</comment>
<dbReference type="Gene3D" id="3.30.470.20">
    <property type="entry name" value="ATP-grasp fold, B domain"/>
    <property type="match status" value="1"/>
</dbReference>
<dbReference type="AlphaFoldDB" id="A0A1Q9LJS1"/>
<protein>
    <recommendedName>
        <fullName evidence="8">Phosphoribosylaminoimidazole-succinocarboxamide synthase</fullName>
        <ecNumber evidence="8">6.3.2.6</ecNumber>
    </recommendedName>
    <alternativeName>
        <fullName evidence="8">SAICAR synthetase</fullName>
    </alternativeName>
</protein>
<dbReference type="InterPro" id="IPR028923">
    <property type="entry name" value="SAICAR_synt/ADE2_N"/>
</dbReference>
<dbReference type="STRING" id="1193682.BJP25_23195"/>
<dbReference type="Gene3D" id="3.30.200.20">
    <property type="entry name" value="Phosphorylase Kinase, domain 1"/>
    <property type="match status" value="1"/>
</dbReference>
<dbReference type="Pfam" id="PF01259">
    <property type="entry name" value="SAICAR_synt"/>
    <property type="match status" value="1"/>
</dbReference>
<feature type="domain" description="SAICAR synthetase/ADE2 N-terminal" evidence="9">
    <location>
        <begin position="21"/>
        <end position="231"/>
    </location>
</feature>
<keyword evidence="11" id="KW-1185">Reference proteome</keyword>
<proteinExistence type="inferred from homology"/>
<dbReference type="PANTHER" id="PTHR43700">
    <property type="entry name" value="PHOSPHORIBOSYLAMINOIMIDAZOLE-SUCCINOCARBOXAMIDE SYNTHASE"/>
    <property type="match status" value="1"/>
</dbReference>
<dbReference type="UniPathway" id="UPA00074">
    <property type="reaction ID" value="UER00131"/>
</dbReference>
<keyword evidence="5 8" id="KW-0658">Purine biosynthesis</keyword>
<evidence type="ECO:0000256" key="3">
    <source>
        <dbReference type="ARBA" id="ARBA00022598"/>
    </source>
</evidence>
<dbReference type="PANTHER" id="PTHR43700:SF1">
    <property type="entry name" value="PHOSPHORIBOSYLAMINOIMIDAZOLE-SUCCINOCARBOXAMIDE SYNTHASE"/>
    <property type="match status" value="1"/>
</dbReference>
<dbReference type="GO" id="GO:0005524">
    <property type="term" value="F:ATP binding"/>
    <property type="evidence" value="ECO:0007669"/>
    <property type="project" value="UniProtKB-KW"/>
</dbReference>
<organism evidence="10 11">
    <name type="scientific">Actinokineospora bangkokensis</name>
    <dbReference type="NCBI Taxonomy" id="1193682"/>
    <lineage>
        <taxon>Bacteria</taxon>
        <taxon>Bacillati</taxon>
        <taxon>Actinomycetota</taxon>
        <taxon>Actinomycetes</taxon>
        <taxon>Pseudonocardiales</taxon>
        <taxon>Pseudonocardiaceae</taxon>
        <taxon>Actinokineospora</taxon>
    </lineage>
</organism>
<dbReference type="SUPFAM" id="SSF56104">
    <property type="entry name" value="SAICAR synthase-like"/>
    <property type="match status" value="1"/>
</dbReference>
<reference evidence="10 11" key="1">
    <citation type="submission" date="2016-10" db="EMBL/GenBank/DDBJ databases">
        <title>The Draft Genome Sequence of Actinokineospora bangkokensis 44EHWT reveals the biosynthetic pathway of antifungal compounds Thailandins with unusual extender unit butylmalonyl-CoA.</title>
        <authorList>
            <person name="Greule A."/>
            <person name="Intra B."/>
            <person name="Flemming S."/>
            <person name="Rommel M.G."/>
            <person name="Panbangred W."/>
            <person name="Bechthold A."/>
        </authorList>
    </citation>
    <scope>NUCLEOTIDE SEQUENCE [LARGE SCALE GENOMIC DNA]</scope>
    <source>
        <strain evidence="10 11">44EHW</strain>
    </source>
</reference>
<dbReference type="EC" id="6.3.2.6" evidence="8"/>
<evidence type="ECO:0000256" key="4">
    <source>
        <dbReference type="ARBA" id="ARBA00022741"/>
    </source>
</evidence>
<comment type="similarity">
    <text evidence="2 8">Belongs to the SAICAR synthetase family.</text>
</comment>
<dbReference type="GO" id="GO:0005737">
    <property type="term" value="C:cytoplasm"/>
    <property type="evidence" value="ECO:0007669"/>
    <property type="project" value="TreeGrafter"/>
</dbReference>
<dbReference type="Proteomes" id="UP000186040">
    <property type="component" value="Unassembled WGS sequence"/>
</dbReference>
<name>A0A1Q9LJS1_9PSEU</name>
<evidence type="ECO:0000313" key="10">
    <source>
        <dbReference type="EMBL" id="OLR92229.1"/>
    </source>
</evidence>
<keyword evidence="6 8" id="KW-0067">ATP-binding</keyword>
<dbReference type="GO" id="GO:0004639">
    <property type="term" value="F:phosphoribosylaminoimidazolesuccinocarboxamide synthase activity"/>
    <property type="evidence" value="ECO:0007669"/>
    <property type="project" value="UniProtKB-UniRule"/>
</dbReference>
<keyword evidence="3 8" id="KW-0436">Ligase</keyword>
<comment type="catalytic activity">
    <reaction evidence="7 8">
        <text>5-amino-1-(5-phospho-D-ribosyl)imidazole-4-carboxylate + L-aspartate + ATP = (2S)-2-[5-amino-1-(5-phospho-beta-D-ribosyl)imidazole-4-carboxamido]succinate + ADP + phosphate + 2 H(+)</text>
        <dbReference type="Rhea" id="RHEA:22628"/>
        <dbReference type="ChEBI" id="CHEBI:15378"/>
        <dbReference type="ChEBI" id="CHEBI:29991"/>
        <dbReference type="ChEBI" id="CHEBI:30616"/>
        <dbReference type="ChEBI" id="CHEBI:43474"/>
        <dbReference type="ChEBI" id="CHEBI:58443"/>
        <dbReference type="ChEBI" id="CHEBI:77657"/>
        <dbReference type="ChEBI" id="CHEBI:456216"/>
        <dbReference type="EC" id="6.3.2.6"/>
    </reaction>
</comment>
<evidence type="ECO:0000256" key="6">
    <source>
        <dbReference type="ARBA" id="ARBA00022840"/>
    </source>
</evidence>